<dbReference type="OrthoDB" id="3351879at2759"/>
<reference evidence="2 3" key="1">
    <citation type="journal article" date="2016" name="Mol. Biol. Evol.">
        <title>Comparative Genomics of Early-Diverging Mushroom-Forming Fungi Provides Insights into the Origins of Lignocellulose Decay Capabilities.</title>
        <authorList>
            <person name="Nagy L.G."/>
            <person name="Riley R."/>
            <person name="Tritt A."/>
            <person name="Adam C."/>
            <person name="Daum C."/>
            <person name="Floudas D."/>
            <person name="Sun H."/>
            <person name="Yadav J.S."/>
            <person name="Pangilinan J."/>
            <person name="Larsson K.H."/>
            <person name="Matsuura K."/>
            <person name="Barry K."/>
            <person name="Labutti K."/>
            <person name="Kuo R."/>
            <person name="Ohm R.A."/>
            <person name="Bhattacharya S.S."/>
            <person name="Shirouzu T."/>
            <person name="Yoshinaga Y."/>
            <person name="Martin F.M."/>
            <person name="Grigoriev I.V."/>
            <person name="Hibbett D.S."/>
        </authorList>
    </citation>
    <scope>NUCLEOTIDE SEQUENCE [LARGE SCALE GENOMIC DNA]</scope>
    <source>
        <strain evidence="2 3">HHB12733</strain>
    </source>
</reference>
<dbReference type="InParanoid" id="A0A165IY37"/>
<dbReference type="AlphaFoldDB" id="A0A165IY37"/>
<protein>
    <submittedName>
        <fullName evidence="2">Uncharacterized protein</fullName>
    </submittedName>
</protein>
<organism evidence="2 3">
    <name type="scientific">Calocera cornea HHB12733</name>
    <dbReference type="NCBI Taxonomy" id="1353952"/>
    <lineage>
        <taxon>Eukaryota</taxon>
        <taxon>Fungi</taxon>
        <taxon>Dikarya</taxon>
        <taxon>Basidiomycota</taxon>
        <taxon>Agaricomycotina</taxon>
        <taxon>Dacrymycetes</taxon>
        <taxon>Dacrymycetales</taxon>
        <taxon>Dacrymycetaceae</taxon>
        <taxon>Calocera</taxon>
    </lineage>
</organism>
<keyword evidence="1" id="KW-0472">Membrane</keyword>
<keyword evidence="1" id="KW-0812">Transmembrane</keyword>
<dbReference type="Proteomes" id="UP000076842">
    <property type="component" value="Unassembled WGS sequence"/>
</dbReference>
<proteinExistence type="predicted"/>
<keyword evidence="1" id="KW-1133">Transmembrane helix</keyword>
<sequence>MFAPMLAQSSRLAVRQAPMVARRGFAAAVKHGHNEMPAMPVETYPLLGVVIFGTGFGIYSSVHAWTKEKDAFVHHRSAGNPEMKY</sequence>
<keyword evidence="3" id="KW-1185">Reference proteome</keyword>
<dbReference type="EMBL" id="KV423925">
    <property type="protein sequence ID" value="KZT61122.1"/>
    <property type="molecule type" value="Genomic_DNA"/>
</dbReference>
<evidence type="ECO:0000256" key="1">
    <source>
        <dbReference type="SAM" id="Phobius"/>
    </source>
</evidence>
<name>A0A165IY37_9BASI</name>
<gene>
    <name evidence="2" type="ORF">CALCODRAFT_491500</name>
</gene>
<evidence type="ECO:0000313" key="3">
    <source>
        <dbReference type="Proteomes" id="UP000076842"/>
    </source>
</evidence>
<feature type="transmembrane region" description="Helical" evidence="1">
    <location>
        <begin position="44"/>
        <end position="66"/>
    </location>
</feature>
<accession>A0A165IY37</accession>
<evidence type="ECO:0000313" key="2">
    <source>
        <dbReference type="EMBL" id="KZT61122.1"/>
    </source>
</evidence>